<dbReference type="RefSeq" id="WP_054453700.1">
    <property type="nucleotide sequence ID" value="NZ_LHPH01000007.1"/>
</dbReference>
<comment type="caution">
    <text evidence="2">The sequence shown here is derived from an EMBL/GenBank/DDBJ whole genome shotgun (WGS) entry which is preliminary data.</text>
</comment>
<evidence type="ECO:0008006" key="4">
    <source>
        <dbReference type="Google" id="ProtNLM"/>
    </source>
</evidence>
<gene>
    <name evidence="2" type="ORF">ADS77_07410</name>
</gene>
<dbReference type="PATRIC" id="fig|187330.3.peg.3512"/>
<keyword evidence="1" id="KW-0732">Signal</keyword>
<sequence>MHRLVLIAVCSVSSSSYANLYVQPNLTSSFGYNIAENYATEQRIAVGTKLEYSTEQLSFTFDGRLEHDFVYSDNERFSIAAEDQYGSRAIIEEAYVSGELGLSFWSFGYQKVVWGEADDLRIVDVINPLDFKSFILFDIDDYRVAVPMLKVDYEYDNGDTLNFITTIEQRSNEYPASGAEFGNNYYPNSESSGWGKYELGLRYNMFVHDTDISLYAFHGYQDDPVLNATASERPDYSYEKFSMLGTSLSKPIDAFVLRTELAYFDNYTVNDSALQHKDVNKLEALVGLDYRYKDWTTTVQYTNQLLNGWQPTYVIPESAPIYTASAERGFFANQVYLRAALSYVDNQGGGLLSQLKLTYKPNQYWLLKLNLDLIDGEQANYLGAQQQRDRIWLAATYYF</sequence>
<dbReference type="Proteomes" id="UP000037848">
    <property type="component" value="Unassembled WGS sequence"/>
</dbReference>
<dbReference type="AlphaFoldDB" id="A0A0N1EMR4"/>
<evidence type="ECO:0000313" key="3">
    <source>
        <dbReference type="Proteomes" id="UP000037848"/>
    </source>
</evidence>
<dbReference type="SUPFAM" id="SSF56935">
    <property type="entry name" value="Porins"/>
    <property type="match status" value="1"/>
</dbReference>
<protein>
    <recommendedName>
        <fullName evidence="4">Porin</fullName>
    </recommendedName>
</protein>
<accession>A0A0N1EMR4</accession>
<name>A0A0N1EMR4_9GAMM</name>
<feature type="chain" id="PRO_5005870493" description="Porin" evidence="1">
    <location>
        <begin position="19"/>
        <end position="399"/>
    </location>
</feature>
<organism evidence="2 3">
    <name type="scientific">Pseudoalteromonas porphyrae</name>
    <dbReference type="NCBI Taxonomy" id="187330"/>
    <lineage>
        <taxon>Bacteria</taxon>
        <taxon>Pseudomonadati</taxon>
        <taxon>Pseudomonadota</taxon>
        <taxon>Gammaproteobacteria</taxon>
        <taxon>Alteromonadales</taxon>
        <taxon>Pseudoalteromonadaceae</taxon>
        <taxon>Pseudoalteromonas</taxon>
    </lineage>
</organism>
<keyword evidence="3" id="KW-1185">Reference proteome</keyword>
<feature type="signal peptide" evidence="1">
    <location>
        <begin position="1"/>
        <end position="18"/>
    </location>
</feature>
<evidence type="ECO:0000256" key="1">
    <source>
        <dbReference type="SAM" id="SignalP"/>
    </source>
</evidence>
<dbReference type="STRING" id="187330.AMS58_13555"/>
<proteinExistence type="predicted"/>
<dbReference type="OrthoDB" id="9769143at2"/>
<evidence type="ECO:0000313" key="2">
    <source>
        <dbReference type="EMBL" id="KPH63742.1"/>
    </source>
</evidence>
<dbReference type="EMBL" id="LHPH01000007">
    <property type="protein sequence ID" value="KPH63742.1"/>
    <property type="molecule type" value="Genomic_DNA"/>
</dbReference>
<reference evidence="2 3" key="1">
    <citation type="submission" date="2015-08" db="EMBL/GenBank/DDBJ databases">
        <title>Draft Genome Sequence of Pseudoalteromonas porphyrae UCD-SED14.</title>
        <authorList>
            <person name="Coil D.A."/>
            <person name="Jospin G."/>
            <person name="Lee R.D."/>
            <person name="Eisen J.A."/>
        </authorList>
    </citation>
    <scope>NUCLEOTIDE SEQUENCE [LARGE SCALE GENOMIC DNA]</scope>
    <source>
        <strain evidence="2 3">UCD-SED14</strain>
    </source>
</reference>